<dbReference type="GO" id="GO:0005737">
    <property type="term" value="C:cytoplasm"/>
    <property type="evidence" value="ECO:0007669"/>
    <property type="project" value="TreeGrafter"/>
</dbReference>
<dbReference type="SUPFAM" id="SSF51905">
    <property type="entry name" value="FAD/NAD(P)-binding domain"/>
    <property type="match status" value="1"/>
</dbReference>
<dbReference type="STRING" id="980561.A1359_20430"/>
<dbReference type="OrthoDB" id="18526at2"/>
<sequence>MTQDTDILIIGGGISGFLAARELHLAGRQVTILDKSNAGQEASWAGGGILLPIYPWRQDAAISDLVLDSLKRYPNLSRELHAATGIDPEWLPCGMLICKNPDYDLAIQWCESRQIKYQAPPTDILKKLQTECDQPLWLPEIAQARNPRLLKSLRAYLLQNGVQIIEQAEITAVEHQQRRITQIKTQQQRFSPTQVIVCAGAWTADLLKHWLPDSTLQLPIQPVRGQMVLFDALPETLNTMILDGDHYLIPRKDGKILAGSTVEQAGFNKVTTREAKEHIYHFATHLLPALKNYPVCEHWAGLRPGTPKGVPFIGLHPDFDNLSINAGHFRNGLVMGPASAALLADLILQRPTTINPSPYALTL</sequence>
<evidence type="ECO:0000313" key="6">
    <source>
        <dbReference type="Proteomes" id="UP000078476"/>
    </source>
</evidence>
<reference evidence="5 6" key="1">
    <citation type="submission" date="2016-03" db="EMBL/GenBank/DDBJ databases">
        <authorList>
            <person name="Ploux O."/>
        </authorList>
    </citation>
    <scope>NUCLEOTIDE SEQUENCE [LARGE SCALE GENOMIC DNA]</scope>
    <source>
        <strain evidence="5 6">R-45370</strain>
    </source>
</reference>
<dbReference type="NCBIfam" id="TIGR02352">
    <property type="entry name" value="thiamin_ThiO"/>
    <property type="match status" value="1"/>
</dbReference>
<feature type="domain" description="FAD dependent oxidoreductase" evidence="4">
    <location>
        <begin position="6"/>
        <end position="346"/>
    </location>
</feature>
<dbReference type="GO" id="GO:0016491">
    <property type="term" value="F:oxidoreductase activity"/>
    <property type="evidence" value="ECO:0007669"/>
    <property type="project" value="UniProtKB-KW"/>
</dbReference>
<evidence type="ECO:0000256" key="3">
    <source>
        <dbReference type="ARBA" id="ARBA00023002"/>
    </source>
</evidence>
<dbReference type="Pfam" id="PF01266">
    <property type="entry name" value="DAO"/>
    <property type="match status" value="1"/>
</dbReference>
<name>A0A177NUP3_9GAMM</name>
<comment type="pathway">
    <text evidence="1">Cofactor biosynthesis; thiamine diphosphate biosynthesis.</text>
</comment>
<dbReference type="RefSeq" id="WP_066977342.1">
    <property type="nucleotide sequence ID" value="NZ_LUUI01000029.1"/>
</dbReference>
<dbReference type="Gene3D" id="3.30.9.10">
    <property type="entry name" value="D-Amino Acid Oxidase, subunit A, domain 2"/>
    <property type="match status" value="1"/>
</dbReference>
<protein>
    <submittedName>
        <fullName evidence="5">FAD-dependent oxidoreductase</fullName>
    </submittedName>
</protein>
<dbReference type="InterPro" id="IPR036188">
    <property type="entry name" value="FAD/NAD-bd_sf"/>
</dbReference>
<comment type="caution">
    <text evidence="5">The sequence shown here is derived from an EMBL/GenBank/DDBJ whole genome shotgun (WGS) entry which is preliminary data.</text>
</comment>
<dbReference type="PANTHER" id="PTHR13847">
    <property type="entry name" value="SARCOSINE DEHYDROGENASE-RELATED"/>
    <property type="match status" value="1"/>
</dbReference>
<accession>A0A177NUP3</accession>
<organism evidence="5 6">
    <name type="scientific">Methylomonas lenta</name>
    <dbReference type="NCBI Taxonomy" id="980561"/>
    <lineage>
        <taxon>Bacteria</taxon>
        <taxon>Pseudomonadati</taxon>
        <taxon>Pseudomonadota</taxon>
        <taxon>Gammaproteobacteria</taxon>
        <taxon>Methylococcales</taxon>
        <taxon>Methylococcaceae</taxon>
        <taxon>Methylomonas</taxon>
    </lineage>
</organism>
<gene>
    <name evidence="5" type="ORF">A1359_20430</name>
</gene>
<dbReference type="SUPFAM" id="SSF54373">
    <property type="entry name" value="FAD-linked reductases, C-terminal domain"/>
    <property type="match status" value="1"/>
</dbReference>
<dbReference type="GO" id="GO:0009229">
    <property type="term" value="P:thiamine diphosphate biosynthetic process"/>
    <property type="evidence" value="ECO:0007669"/>
    <property type="project" value="UniProtKB-UniPathway"/>
</dbReference>
<dbReference type="InterPro" id="IPR012727">
    <property type="entry name" value="Gly_oxidase_ThiO"/>
</dbReference>
<evidence type="ECO:0000259" key="4">
    <source>
        <dbReference type="Pfam" id="PF01266"/>
    </source>
</evidence>
<keyword evidence="6" id="KW-1185">Reference proteome</keyword>
<evidence type="ECO:0000313" key="5">
    <source>
        <dbReference type="EMBL" id="OAI20800.1"/>
    </source>
</evidence>
<dbReference type="EMBL" id="LUUI01000029">
    <property type="protein sequence ID" value="OAI20800.1"/>
    <property type="molecule type" value="Genomic_DNA"/>
</dbReference>
<evidence type="ECO:0000256" key="2">
    <source>
        <dbReference type="ARBA" id="ARBA00022977"/>
    </source>
</evidence>
<dbReference type="UniPathway" id="UPA00060"/>
<dbReference type="GO" id="GO:0050660">
    <property type="term" value="F:flavin adenine dinucleotide binding"/>
    <property type="evidence" value="ECO:0007669"/>
    <property type="project" value="InterPro"/>
</dbReference>
<dbReference type="GO" id="GO:0009228">
    <property type="term" value="P:thiamine biosynthetic process"/>
    <property type="evidence" value="ECO:0007669"/>
    <property type="project" value="UniProtKB-KW"/>
</dbReference>
<dbReference type="PANTHER" id="PTHR13847:SF289">
    <property type="entry name" value="GLYCINE OXIDASE"/>
    <property type="match status" value="1"/>
</dbReference>
<dbReference type="Proteomes" id="UP000078476">
    <property type="component" value="Unassembled WGS sequence"/>
</dbReference>
<evidence type="ECO:0000256" key="1">
    <source>
        <dbReference type="ARBA" id="ARBA00004948"/>
    </source>
</evidence>
<dbReference type="InterPro" id="IPR006076">
    <property type="entry name" value="FAD-dep_OxRdtase"/>
</dbReference>
<dbReference type="Gene3D" id="3.50.50.60">
    <property type="entry name" value="FAD/NAD(P)-binding domain"/>
    <property type="match status" value="1"/>
</dbReference>
<keyword evidence="2" id="KW-0784">Thiamine biosynthesis</keyword>
<keyword evidence="3" id="KW-0560">Oxidoreductase</keyword>
<dbReference type="AlphaFoldDB" id="A0A177NUP3"/>
<proteinExistence type="predicted"/>